<reference evidence="2 3" key="1">
    <citation type="journal article" date="2018" name="Nat. Ecol. Evol.">
        <title>Pezizomycetes genomes reveal the molecular basis of ectomycorrhizal truffle lifestyle.</title>
        <authorList>
            <person name="Murat C."/>
            <person name="Payen T."/>
            <person name="Noel B."/>
            <person name="Kuo A."/>
            <person name="Morin E."/>
            <person name="Chen J."/>
            <person name="Kohler A."/>
            <person name="Krizsan K."/>
            <person name="Balestrini R."/>
            <person name="Da Silva C."/>
            <person name="Montanini B."/>
            <person name="Hainaut M."/>
            <person name="Levati E."/>
            <person name="Barry K.W."/>
            <person name="Belfiori B."/>
            <person name="Cichocki N."/>
            <person name="Clum A."/>
            <person name="Dockter R.B."/>
            <person name="Fauchery L."/>
            <person name="Guy J."/>
            <person name="Iotti M."/>
            <person name="Le Tacon F."/>
            <person name="Lindquist E.A."/>
            <person name="Lipzen A."/>
            <person name="Malagnac F."/>
            <person name="Mello A."/>
            <person name="Molinier V."/>
            <person name="Miyauchi S."/>
            <person name="Poulain J."/>
            <person name="Riccioni C."/>
            <person name="Rubini A."/>
            <person name="Sitrit Y."/>
            <person name="Splivallo R."/>
            <person name="Traeger S."/>
            <person name="Wang M."/>
            <person name="Zifcakova L."/>
            <person name="Wipf D."/>
            <person name="Zambonelli A."/>
            <person name="Paolocci F."/>
            <person name="Nowrousian M."/>
            <person name="Ottonello S."/>
            <person name="Baldrian P."/>
            <person name="Spatafora J.W."/>
            <person name="Henrissat B."/>
            <person name="Nagy L.G."/>
            <person name="Aury J.M."/>
            <person name="Wincker P."/>
            <person name="Grigoriev I.V."/>
            <person name="Bonfante P."/>
            <person name="Martin F.M."/>
        </authorList>
    </citation>
    <scope>NUCLEOTIDE SEQUENCE [LARGE SCALE GENOMIC DNA]</scope>
    <source>
        <strain evidence="2 3">120613-1</strain>
    </source>
</reference>
<sequence length="492" mass="54678">MPRPQSQLIADIQRTAKQKQKQGEVRDGRVQKSGSKGMLAGSMRSRPRQSRVGPRQVSSQFHIPRPHDSEDGRHDRSAADESVDSQDGEYENSTQSAEPVEELIESEGDDLLGDYGAQRVQPMGNEFVESQPSTLSFAVTQTQRPDIRIGLPGWKTPVPRVSRTRYIEVLEPSSPAGSVATPTLIQGRSGTAQVEHTNPQLIASRRNLAVGVELTIQTKARELMWDWTLFVDPLPDPVTLTERVNQCWSDPRCELGLPNFADTTTSCNDQIRTKHSSCRSQYLHGTKRAVTGIYKLETDDPTACAERVEYLLERDRFNCALTGYETGVFTDNIHFNHASCKGKLHLSPYEKGALRNCGRWANETYHMVGLLERQLHTWANTPGDFQNMILGRIKGVLEARIAKASGMHVERTEGYSNNSDALRREFGINSELVESQRTENGAGNRGRDRVRRSQAEDAQPGVVDQSPAVGPDDEWDLAESEEDGGGADLARS</sequence>
<dbReference type="AlphaFoldDB" id="A0A3N4IXD1"/>
<evidence type="ECO:0000313" key="3">
    <source>
        <dbReference type="Proteomes" id="UP000276215"/>
    </source>
</evidence>
<feature type="region of interest" description="Disordered" evidence="1">
    <location>
        <begin position="429"/>
        <end position="492"/>
    </location>
</feature>
<feature type="compositionally biased region" description="Basic and acidic residues" evidence="1">
    <location>
        <begin position="65"/>
        <end position="79"/>
    </location>
</feature>
<proteinExistence type="predicted"/>
<keyword evidence="3" id="KW-1185">Reference proteome</keyword>
<feature type="compositionally biased region" description="Basic and acidic residues" evidence="1">
    <location>
        <begin position="445"/>
        <end position="455"/>
    </location>
</feature>
<feature type="compositionally biased region" description="Acidic residues" evidence="1">
    <location>
        <begin position="471"/>
        <end position="485"/>
    </location>
</feature>
<accession>A0A3N4IXD1</accession>
<feature type="compositionally biased region" description="Basic and acidic residues" evidence="1">
    <location>
        <begin position="21"/>
        <end position="30"/>
    </location>
</feature>
<dbReference type="OrthoDB" id="5429155at2759"/>
<name>A0A3N4IXD1_9PEZI</name>
<feature type="compositionally biased region" description="Polar residues" evidence="1">
    <location>
        <begin position="432"/>
        <end position="441"/>
    </location>
</feature>
<gene>
    <name evidence="2" type="ORF">L873DRAFT_1848693</name>
</gene>
<evidence type="ECO:0000313" key="2">
    <source>
        <dbReference type="EMBL" id="RPA90629.1"/>
    </source>
</evidence>
<evidence type="ECO:0000256" key="1">
    <source>
        <dbReference type="SAM" id="MobiDB-lite"/>
    </source>
</evidence>
<protein>
    <submittedName>
        <fullName evidence="2">Uncharacterized protein</fullName>
    </submittedName>
</protein>
<feature type="compositionally biased region" description="Acidic residues" evidence="1">
    <location>
        <begin position="81"/>
        <end position="90"/>
    </location>
</feature>
<dbReference type="EMBL" id="ML120518">
    <property type="protein sequence ID" value="RPA90629.1"/>
    <property type="molecule type" value="Genomic_DNA"/>
</dbReference>
<organism evidence="2 3">
    <name type="scientific">Choiromyces venosus 120613-1</name>
    <dbReference type="NCBI Taxonomy" id="1336337"/>
    <lineage>
        <taxon>Eukaryota</taxon>
        <taxon>Fungi</taxon>
        <taxon>Dikarya</taxon>
        <taxon>Ascomycota</taxon>
        <taxon>Pezizomycotina</taxon>
        <taxon>Pezizomycetes</taxon>
        <taxon>Pezizales</taxon>
        <taxon>Tuberaceae</taxon>
        <taxon>Choiromyces</taxon>
    </lineage>
</organism>
<feature type="region of interest" description="Disordered" evidence="1">
    <location>
        <begin position="14"/>
        <end position="101"/>
    </location>
</feature>
<dbReference type="Proteomes" id="UP000276215">
    <property type="component" value="Unassembled WGS sequence"/>
</dbReference>